<accession>A0AAE2ZM69</accession>
<keyword evidence="2" id="KW-1185">Reference proteome</keyword>
<evidence type="ECO:0000313" key="1">
    <source>
        <dbReference type="EMBL" id="MBW8635867.1"/>
    </source>
</evidence>
<dbReference type="Proteomes" id="UP001196509">
    <property type="component" value="Unassembled WGS sequence"/>
</dbReference>
<dbReference type="AlphaFoldDB" id="A0AAE2ZM69"/>
<evidence type="ECO:0000313" key="2">
    <source>
        <dbReference type="Proteomes" id="UP001196509"/>
    </source>
</evidence>
<dbReference type="EMBL" id="JAICBX010000001">
    <property type="protein sequence ID" value="MBW8635867.1"/>
    <property type="molecule type" value="Genomic_DNA"/>
</dbReference>
<gene>
    <name evidence="1" type="ORF">K1W69_01625</name>
</gene>
<reference evidence="1" key="1">
    <citation type="submission" date="2021-08" db="EMBL/GenBank/DDBJ databases">
        <title>Hoeflea bacterium WL0058 sp. nov., isolated from the sediment.</title>
        <authorList>
            <person name="Wang L."/>
            <person name="Zhang D."/>
        </authorList>
    </citation>
    <scope>NUCLEOTIDE SEQUENCE</scope>
    <source>
        <strain evidence="1">WL0058</strain>
    </source>
</reference>
<name>A0AAE2ZM69_9HYPH</name>
<protein>
    <submittedName>
        <fullName evidence="1">Uncharacterized protein</fullName>
    </submittedName>
</protein>
<proteinExistence type="predicted"/>
<comment type="caution">
    <text evidence="1">The sequence shown here is derived from an EMBL/GenBank/DDBJ whole genome shotgun (WGS) entry which is preliminary data.</text>
</comment>
<dbReference type="RefSeq" id="WP_220226584.1">
    <property type="nucleotide sequence ID" value="NZ_JAICBX010000001.1"/>
</dbReference>
<sequence length="73" mass="8150">MKVVVEFYRTRDADDLRAVIGQQTMEVADIEDAIETVWKLSTTLDMPQQPDGVSIMDADGAMIYSGAIERLQT</sequence>
<organism evidence="1 2">
    <name type="scientific">Flavimaribacter sediminis</name>
    <dbReference type="NCBI Taxonomy" id="2865987"/>
    <lineage>
        <taxon>Bacteria</taxon>
        <taxon>Pseudomonadati</taxon>
        <taxon>Pseudomonadota</taxon>
        <taxon>Alphaproteobacteria</taxon>
        <taxon>Hyphomicrobiales</taxon>
        <taxon>Rhizobiaceae</taxon>
        <taxon>Flavimaribacter</taxon>
    </lineage>
</organism>